<feature type="region of interest" description="Disordered" evidence="1">
    <location>
        <begin position="704"/>
        <end position="744"/>
    </location>
</feature>
<accession>A0A9P6HTI2</accession>
<feature type="compositionally biased region" description="Polar residues" evidence="1">
    <location>
        <begin position="242"/>
        <end position="251"/>
    </location>
</feature>
<dbReference type="RefSeq" id="XP_038739375.1">
    <property type="nucleotide sequence ID" value="XM_038895334.1"/>
</dbReference>
<feature type="compositionally biased region" description="Basic and acidic residues" evidence="1">
    <location>
        <begin position="367"/>
        <end position="377"/>
    </location>
</feature>
<evidence type="ECO:0000256" key="1">
    <source>
        <dbReference type="SAM" id="MobiDB-lite"/>
    </source>
</evidence>
<organism evidence="2 3">
    <name type="scientific">Colletotrichum karsti</name>
    <dbReference type="NCBI Taxonomy" id="1095194"/>
    <lineage>
        <taxon>Eukaryota</taxon>
        <taxon>Fungi</taxon>
        <taxon>Dikarya</taxon>
        <taxon>Ascomycota</taxon>
        <taxon>Pezizomycotina</taxon>
        <taxon>Sordariomycetes</taxon>
        <taxon>Hypocreomycetidae</taxon>
        <taxon>Glomerellales</taxon>
        <taxon>Glomerellaceae</taxon>
        <taxon>Colletotrichum</taxon>
        <taxon>Colletotrichum boninense species complex</taxon>
    </lineage>
</organism>
<gene>
    <name evidence="2" type="ORF">CkaCkLH20_12621</name>
</gene>
<feature type="compositionally biased region" description="Low complexity" evidence="1">
    <location>
        <begin position="323"/>
        <end position="342"/>
    </location>
</feature>
<evidence type="ECO:0000313" key="3">
    <source>
        <dbReference type="Proteomes" id="UP000781932"/>
    </source>
</evidence>
<sequence length="883" mass="97576">MESPFEIPPVPRPDLAGLSTMCWYMDREQPKANRNGGGLSVLNWASGCPQQVCRGIWATTSSQQRTRSERAAWHGWKDKAHGNEADGQPYPSNTPTSMSSKRPGHAGYELEVGQRERHAPLVRLPPPPPSSTSTHIHQHTDKRTTNARLQNTQASNEALFASVPAQRAEIEALIAQLEGHVDGANGMLADVAPLRIQIRDLLAQVRNETISERDKERLLLGAQTLWHREQRRRQQQREQDGDYTQYQQASPSRRPPPALIAFCPQLTTRQLDFIKNTYRAYDNQPTGPPVPRNSIPPQTPPRILDLNLDPLVARLARDNDGQTSTSFTTPSRPRPPSATSTQRPRRRSEGTNPVDEHGYGPGRQKRRPSERANDGIFRSNEDFLRHHSAYEAGIRMASETASPRILRTAQQRWTWTITRKACATHFAFLNANPGTLTPAPLYEYPGFRAAGDGNANISLAAFRAARTASTASTVRVHNNVFMPALRGDRDDEGDRAERVTAGLTAISWWNKPTTSQLRPQDEEQTQDERQTQDAGNPSQPRPPPIPNKKPAWHEAQVRNARHFQHFFYEEARRDTRKFAPPSDLAAAANIQPYYSDLQDNEERRLASWKKDPAPLKRIFAHQSWKDALKRSGMDPTSRKDPGNRIDGGNEGIDNGPGNGIKNGPGMGSDDGPGIGFDHGPGNATNNGRPFSEEGLVNNLAAQVRVDDSADAQNRNRFDNYLRPRGPPHEAALDSFRRPVSSGQASPYMTAGSLCEWLAGRLLSSSKTKKMTEAIGTGQGQKPGPGRAESALRTVVEHAVPRAAAAIEEESMQAVPGRDGGGRRQPGWRGIGAVCIPGSDHHDRSTDQTILSNTVGMLLRRSPFLALLFHDPAPAALTPNRTHT</sequence>
<feature type="compositionally biased region" description="Basic and acidic residues" evidence="1">
    <location>
        <begin position="713"/>
        <end position="736"/>
    </location>
</feature>
<dbReference type="OrthoDB" id="4834826at2759"/>
<feature type="region of interest" description="Disordered" evidence="1">
    <location>
        <begin position="280"/>
        <end position="304"/>
    </location>
</feature>
<feature type="compositionally biased region" description="Basic and acidic residues" evidence="1">
    <location>
        <begin position="66"/>
        <end position="84"/>
    </location>
</feature>
<dbReference type="Proteomes" id="UP000781932">
    <property type="component" value="Unassembled WGS sequence"/>
</dbReference>
<name>A0A9P6HTI2_9PEZI</name>
<feature type="region of interest" description="Disordered" evidence="1">
    <location>
        <begin position="60"/>
        <end position="105"/>
    </location>
</feature>
<dbReference type="GeneID" id="62168408"/>
<feature type="region of interest" description="Disordered" evidence="1">
    <location>
        <begin position="318"/>
        <end position="377"/>
    </location>
</feature>
<feature type="compositionally biased region" description="Polar residues" evidence="1">
    <location>
        <begin position="90"/>
        <end position="100"/>
    </location>
</feature>
<proteinExistence type="predicted"/>
<feature type="compositionally biased region" description="Basic and acidic residues" evidence="1">
    <location>
        <begin position="626"/>
        <end position="643"/>
    </location>
</feature>
<feature type="region of interest" description="Disordered" evidence="1">
    <location>
        <begin position="228"/>
        <end position="259"/>
    </location>
</feature>
<dbReference type="EMBL" id="JAATWM020000062">
    <property type="protein sequence ID" value="KAF9869914.1"/>
    <property type="molecule type" value="Genomic_DNA"/>
</dbReference>
<comment type="caution">
    <text evidence="2">The sequence shown here is derived from an EMBL/GenBank/DDBJ whole genome shotgun (WGS) entry which is preliminary data.</text>
</comment>
<reference evidence="2" key="2">
    <citation type="submission" date="2020-11" db="EMBL/GenBank/DDBJ databases">
        <title>Whole genome sequencing of Colletotrichum sp.</title>
        <authorList>
            <person name="Li H."/>
        </authorList>
    </citation>
    <scope>NUCLEOTIDE SEQUENCE</scope>
    <source>
        <strain evidence="2">CkLH20</strain>
    </source>
</reference>
<keyword evidence="3" id="KW-1185">Reference proteome</keyword>
<feature type="compositionally biased region" description="Gly residues" evidence="1">
    <location>
        <begin position="648"/>
        <end position="678"/>
    </location>
</feature>
<dbReference type="AlphaFoldDB" id="A0A9P6HTI2"/>
<feature type="region of interest" description="Disordered" evidence="1">
    <location>
        <begin position="626"/>
        <end position="692"/>
    </location>
</feature>
<evidence type="ECO:0000313" key="2">
    <source>
        <dbReference type="EMBL" id="KAF9869914.1"/>
    </source>
</evidence>
<protein>
    <submittedName>
        <fullName evidence="2">Uncharacterized protein</fullName>
    </submittedName>
</protein>
<reference evidence="2" key="1">
    <citation type="submission" date="2020-03" db="EMBL/GenBank/DDBJ databases">
        <authorList>
            <person name="He L."/>
        </authorList>
    </citation>
    <scope>NUCLEOTIDE SEQUENCE</scope>
    <source>
        <strain evidence="2">CkLH20</strain>
    </source>
</reference>
<feature type="region of interest" description="Disordered" evidence="1">
    <location>
        <begin position="510"/>
        <end position="554"/>
    </location>
</feature>